<proteinExistence type="predicted"/>
<evidence type="ECO:0000256" key="1">
    <source>
        <dbReference type="SAM" id="MobiDB-lite"/>
    </source>
</evidence>
<sequence>MDSTPENDDEKRRHRIHQLAIDQCGSRVSSTNIATSISSASKLSPRVYPSSGASLPVNKTQRRRPSLNSSRSLDDVRTGPLHPAPSLARSALNRRLIPPPPPPLYATATGLYQSHYHPKPLANGVGLEIPATPQFLAKENQKDTYWTILKFARGVIARMALTAVFREGKKEGALGKLDSENQRPIYSVRPSLPPSGEGLVAAVPGCPSSLALTQLCVLKARTNKRRHYEEAFDLTFHYLLSVWGCSVSEHMRCGFRVETCNSQKRKAPVVEVVESFRAQNY</sequence>
<name>A0A7R8ZM70_9CRUS</name>
<organism evidence="2">
    <name type="scientific">Cyprideis torosa</name>
    <dbReference type="NCBI Taxonomy" id="163714"/>
    <lineage>
        <taxon>Eukaryota</taxon>
        <taxon>Metazoa</taxon>
        <taxon>Ecdysozoa</taxon>
        <taxon>Arthropoda</taxon>
        <taxon>Crustacea</taxon>
        <taxon>Oligostraca</taxon>
        <taxon>Ostracoda</taxon>
        <taxon>Podocopa</taxon>
        <taxon>Podocopida</taxon>
        <taxon>Cytherocopina</taxon>
        <taxon>Cytheroidea</taxon>
        <taxon>Cytherideidae</taxon>
        <taxon>Cyprideis</taxon>
    </lineage>
</organism>
<evidence type="ECO:0000313" key="2">
    <source>
        <dbReference type="EMBL" id="CAD7225221.1"/>
    </source>
</evidence>
<reference evidence="2" key="1">
    <citation type="submission" date="2020-11" db="EMBL/GenBank/DDBJ databases">
        <authorList>
            <person name="Tran Van P."/>
        </authorList>
    </citation>
    <scope>NUCLEOTIDE SEQUENCE</scope>
</reference>
<gene>
    <name evidence="2" type="ORF">CTOB1V02_LOCUS3166</name>
</gene>
<protein>
    <submittedName>
        <fullName evidence="2">Uncharacterized protein</fullName>
    </submittedName>
</protein>
<feature type="region of interest" description="Disordered" evidence="1">
    <location>
        <begin position="38"/>
        <end position="95"/>
    </location>
</feature>
<dbReference type="EMBL" id="OB660527">
    <property type="protein sequence ID" value="CAD7225221.1"/>
    <property type="molecule type" value="Genomic_DNA"/>
</dbReference>
<dbReference type="AlphaFoldDB" id="A0A7R8ZM70"/>
<accession>A0A7R8ZM70</accession>